<dbReference type="GO" id="GO:0051287">
    <property type="term" value="F:NAD binding"/>
    <property type="evidence" value="ECO:0007669"/>
    <property type="project" value="InterPro"/>
</dbReference>
<dbReference type="Pfam" id="PF14833">
    <property type="entry name" value="NAD_binding_11"/>
    <property type="match status" value="1"/>
</dbReference>
<dbReference type="GO" id="GO:0050661">
    <property type="term" value="F:NADP binding"/>
    <property type="evidence" value="ECO:0007669"/>
    <property type="project" value="InterPro"/>
</dbReference>
<dbReference type="GO" id="GO:0016491">
    <property type="term" value="F:oxidoreductase activity"/>
    <property type="evidence" value="ECO:0007669"/>
    <property type="project" value="UniProtKB-KW"/>
</dbReference>
<dbReference type="KEGG" id="acru:HHL28_06120"/>
<dbReference type="Proteomes" id="UP000501891">
    <property type="component" value="Chromosome"/>
</dbReference>
<dbReference type="InterPro" id="IPR051265">
    <property type="entry name" value="HIBADH-related_NP60_sf"/>
</dbReference>
<dbReference type="SUPFAM" id="SSF51735">
    <property type="entry name" value="NAD(P)-binding Rossmann-fold domains"/>
    <property type="match status" value="1"/>
</dbReference>
<feature type="domain" description="3-hydroxyisobutyrate dehydrogenase-like NAD-binding" evidence="5">
    <location>
        <begin position="165"/>
        <end position="281"/>
    </location>
</feature>
<dbReference type="Pfam" id="PF03446">
    <property type="entry name" value="NAD_binding_2"/>
    <property type="match status" value="1"/>
</dbReference>
<dbReference type="PIRSF" id="PIRSF000103">
    <property type="entry name" value="HIBADH"/>
    <property type="match status" value="1"/>
</dbReference>
<feature type="active site" evidence="3">
    <location>
        <position position="169"/>
    </location>
</feature>
<dbReference type="InterPro" id="IPR013328">
    <property type="entry name" value="6PGD_dom2"/>
</dbReference>
<dbReference type="InterPro" id="IPR006115">
    <property type="entry name" value="6PGDH_NADP-bd"/>
</dbReference>
<evidence type="ECO:0000256" key="3">
    <source>
        <dbReference type="PIRSR" id="PIRSR000103-1"/>
    </source>
</evidence>
<proteinExistence type="predicted"/>
<evidence type="ECO:0000256" key="2">
    <source>
        <dbReference type="ARBA" id="ARBA00023027"/>
    </source>
</evidence>
<dbReference type="AlphaFoldDB" id="A0A858RBC9"/>
<dbReference type="Gene3D" id="3.40.50.720">
    <property type="entry name" value="NAD(P)-binding Rossmann-like Domain"/>
    <property type="match status" value="1"/>
</dbReference>
<dbReference type="PROSITE" id="PS00895">
    <property type="entry name" value="3_HYDROXYISOBUT_DH"/>
    <property type="match status" value="1"/>
</dbReference>
<dbReference type="InterPro" id="IPR036291">
    <property type="entry name" value="NAD(P)-bd_dom_sf"/>
</dbReference>
<protein>
    <submittedName>
        <fullName evidence="6">NAD(P)-dependent oxidoreductase</fullName>
    </submittedName>
</protein>
<dbReference type="InterPro" id="IPR029154">
    <property type="entry name" value="HIBADH-like_NADP-bd"/>
</dbReference>
<keyword evidence="7" id="KW-1185">Reference proteome</keyword>
<accession>A0A858RBC9</accession>
<dbReference type="InterPro" id="IPR002204">
    <property type="entry name" value="3-OH-isobutyrate_DH-rel_CS"/>
</dbReference>
<dbReference type="InterPro" id="IPR008927">
    <property type="entry name" value="6-PGluconate_DH-like_C_sf"/>
</dbReference>
<dbReference type="InterPro" id="IPR015815">
    <property type="entry name" value="HIBADH-related"/>
</dbReference>
<sequence length="291" mass="30140">MDIGFIGLGNMGSAMVANLLKAGHRVRVWNRTAEAARALADKGAVPVDRPHDAFGGDAVLSMLADDRAVRAVLLDGGVLEQAPAGLVHANMATISVALAQELAERHAARGIGYVAAPVFGRPPAAAAAQLNIVTAGAADALARVQPLFDVLGQRTWPVGDDPVRANVVKLSGNFMIAAAIEAMGEATTLAAAYGVEPRDLLEILTNTLFAAPAYKGYGEQIASGRYEPAGFKLALGLKDVRLALEAGEGRSVPLPLGSLLRDGFLDSIAHGDGEKDWAALALVARRRAGQG</sequence>
<dbReference type="Gene3D" id="1.10.1040.10">
    <property type="entry name" value="N-(1-d-carboxylethyl)-l-norvaline Dehydrogenase, domain 2"/>
    <property type="match status" value="1"/>
</dbReference>
<name>A0A858RBC9_9PROT</name>
<evidence type="ECO:0000259" key="5">
    <source>
        <dbReference type="Pfam" id="PF14833"/>
    </source>
</evidence>
<keyword evidence="1" id="KW-0560">Oxidoreductase</keyword>
<gene>
    <name evidence="6" type="ORF">HHL28_06120</name>
</gene>
<dbReference type="SUPFAM" id="SSF48179">
    <property type="entry name" value="6-phosphogluconate dehydrogenase C-terminal domain-like"/>
    <property type="match status" value="1"/>
</dbReference>
<dbReference type="EMBL" id="CP051775">
    <property type="protein sequence ID" value="QJE74800.1"/>
    <property type="molecule type" value="Genomic_DNA"/>
</dbReference>
<feature type="domain" description="6-phosphogluconate dehydrogenase NADP-binding" evidence="4">
    <location>
        <begin position="2"/>
        <end position="155"/>
    </location>
</feature>
<evidence type="ECO:0000259" key="4">
    <source>
        <dbReference type="Pfam" id="PF03446"/>
    </source>
</evidence>
<evidence type="ECO:0000256" key="1">
    <source>
        <dbReference type="ARBA" id="ARBA00023002"/>
    </source>
</evidence>
<keyword evidence="2" id="KW-0520">NAD</keyword>
<dbReference type="PANTHER" id="PTHR43580">
    <property type="entry name" value="OXIDOREDUCTASE GLYR1-RELATED"/>
    <property type="match status" value="1"/>
</dbReference>
<reference evidence="6" key="1">
    <citation type="submission" date="2020-04" db="EMBL/GenBank/DDBJ databases">
        <title>A desert anoxygenic phototrophic bacterium fixes CO2 using RubisCO under aerobic conditions.</title>
        <authorList>
            <person name="Tang K."/>
        </authorList>
    </citation>
    <scope>NUCLEOTIDE SEQUENCE [LARGE SCALE GENOMIC DNA]</scope>
    <source>
        <strain evidence="6">MIMtkB3</strain>
    </source>
</reference>
<dbReference type="PANTHER" id="PTHR43580:SF2">
    <property type="entry name" value="CYTOKINE-LIKE NUCLEAR FACTOR N-PAC"/>
    <property type="match status" value="1"/>
</dbReference>
<evidence type="ECO:0000313" key="7">
    <source>
        <dbReference type="Proteomes" id="UP000501891"/>
    </source>
</evidence>
<organism evidence="6 7">
    <name type="scientific">Aerophototrophica crusticola</name>
    <dbReference type="NCBI Taxonomy" id="1709002"/>
    <lineage>
        <taxon>Bacteria</taxon>
        <taxon>Pseudomonadati</taxon>
        <taxon>Pseudomonadota</taxon>
        <taxon>Alphaproteobacteria</taxon>
        <taxon>Rhodospirillales</taxon>
        <taxon>Rhodospirillaceae</taxon>
        <taxon>Aerophototrophica</taxon>
    </lineage>
</organism>
<evidence type="ECO:0000313" key="6">
    <source>
        <dbReference type="EMBL" id="QJE74800.1"/>
    </source>
</evidence>
<dbReference type="GO" id="GO:0016054">
    <property type="term" value="P:organic acid catabolic process"/>
    <property type="evidence" value="ECO:0007669"/>
    <property type="project" value="UniProtKB-ARBA"/>
</dbReference>